<comment type="subunit">
    <text evidence="3 8">Homodimer and heterodimers.</text>
</comment>
<feature type="transmembrane region" description="Helical" evidence="8">
    <location>
        <begin position="32"/>
        <end position="51"/>
    </location>
</feature>
<keyword evidence="6 8" id="KW-1133">Transmembrane helix</keyword>
<proteinExistence type="inferred from homology"/>
<evidence type="ECO:0000256" key="8">
    <source>
        <dbReference type="RuleBase" id="RU361233"/>
    </source>
</evidence>
<dbReference type="EMBL" id="JBDFQZ010000005">
    <property type="protein sequence ID" value="KAK9725597.1"/>
    <property type="molecule type" value="Genomic_DNA"/>
</dbReference>
<evidence type="ECO:0000256" key="4">
    <source>
        <dbReference type="ARBA" id="ARBA00022475"/>
    </source>
</evidence>
<feature type="transmembrane region" description="Helical" evidence="8">
    <location>
        <begin position="79"/>
        <end position="102"/>
    </location>
</feature>
<comment type="subcellular location">
    <subcellularLocation>
        <location evidence="1 8">Cell membrane</location>
        <topology evidence="1 8">Multi-pass membrane protein</topology>
    </subcellularLocation>
</comment>
<evidence type="ECO:0000259" key="9">
    <source>
        <dbReference type="Pfam" id="PF04535"/>
    </source>
</evidence>
<dbReference type="AlphaFoldDB" id="A0AAW1KTE8"/>
<dbReference type="GO" id="GO:0005886">
    <property type="term" value="C:plasma membrane"/>
    <property type="evidence" value="ECO:0007669"/>
    <property type="project" value="UniProtKB-SubCell"/>
</dbReference>
<evidence type="ECO:0000313" key="10">
    <source>
        <dbReference type="EMBL" id="KAK9725597.1"/>
    </source>
</evidence>
<evidence type="ECO:0000256" key="6">
    <source>
        <dbReference type="ARBA" id="ARBA00022989"/>
    </source>
</evidence>
<feature type="transmembrane region" description="Helical" evidence="8">
    <location>
        <begin position="170"/>
        <end position="192"/>
    </location>
</feature>
<dbReference type="InterPro" id="IPR044173">
    <property type="entry name" value="CASPL"/>
</dbReference>
<feature type="transmembrane region" description="Helical" evidence="8">
    <location>
        <begin position="114"/>
        <end position="142"/>
    </location>
</feature>
<dbReference type="InterPro" id="IPR006702">
    <property type="entry name" value="CASP_dom"/>
</dbReference>
<evidence type="ECO:0000256" key="1">
    <source>
        <dbReference type="ARBA" id="ARBA00004651"/>
    </source>
</evidence>
<dbReference type="NCBIfam" id="TIGR01569">
    <property type="entry name" value="A_tha_TIGR01569"/>
    <property type="match status" value="1"/>
</dbReference>
<evidence type="ECO:0000256" key="3">
    <source>
        <dbReference type="ARBA" id="ARBA00011489"/>
    </source>
</evidence>
<keyword evidence="5 8" id="KW-0812">Transmembrane</keyword>
<evidence type="ECO:0000256" key="5">
    <source>
        <dbReference type="ARBA" id="ARBA00022692"/>
    </source>
</evidence>
<evidence type="ECO:0000256" key="7">
    <source>
        <dbReference type="ARBA" id="ARBA00023136"/>
    </source>
</evidence>
<feature type="domain" description="Casparian strip membrane protein" evidence="9">
    <location>
        <begin position="26"/>
        <end position="179"/>
    </location>
</feature>
<dbReference type="InterPro" id="IPR006459">
    <property type="entry name" value="CASP/CASPL"/>
</dbReference>
<organism evidence="10 11">
    <name type="scientific">Saponaria officinalis</name>
    <name type="common">Common soapwort</name>
    <name type="synonym">Lychnis saponaria</name>
    <dbReference type="NCBI Taxonomy" id="3572"/>
    <lineage>
        <taxon>Eukaryota</taxon>
        <taxon>Viridiplantae</taxon>
        <taxon>Streptophyta</taxon>
        <taxon>Embryophyta</taxon>
        <taxon>Tracheophyta</taxon>
        <taxon>Spermatophyta</taxon>
        <taxon>Magnoliopsida</taxon>
        <taxon>eudicotyledons</taxon>
        <taxon>Gunneridae</taxon>
        <taxon>Pentapetalae</taxon>
        <taxon>Caryophyllales</taxon>
        <taxon>Caryophyllaceae</taxon>
        <taxon>Caryophylleae</taxon>
        <taxon>Saponaria</taxon>
    </lineage>
</organism>
<protein>
    <recommendedName>
        <fullName evidence="8">CASP-like protein</fullName>
    </recommendedName>
</protein>
<keyword evidence="11" id="KW-1185">Reference proteome</keyword>
<keyword evidence="7 8" id="KW-0472">Membrane</keyword>
<evidence type="ECO:0000313" key="11">
    <source>
        <dbReference type="Proteomes" id="UP001443914"/>
    </source>
</evidence>
<reference evidence="10" key="1">
    <citation type="submission" date="2024-03" db="EMBL/GenBank/DDBJ databases">
        <title>WGS assembly of Saponaria officinalis var. Norfolk2.</title>
        <authorList>
            <person name="Jenkins J."/>
            <person name="Shu S."/>
            <person name="Grimwood J."/>
            <person name="Barry K."/>
            <person name="Goodstein D."/>
            <person name="Schmutz J."/>
            <person name="Leebens-Mack J."/>
            <person name="Osbourn A."/>
        </authorList>
    </citation>
    <scope>NUCLEOTIDE SEQUENCE [LARGE SCALE GENOMIC DNA]</scope>
    <source>
        <strain evidence="10">JIC</strain>
    </source>
</reference>
<accession>A0AAW1KTE8</accession>
<comment type="similarity">
    <text evidence="2 8">Belongs to the Casparian strip membrane proteins (CASP) family.</text>
</comment>
<dbReference type="Pfam" id="PF04535">
    <property type="entry name" value="CASP_dom"/>
    <property type="match status" value="1"/>
</dbReference>
<sequence length="196" mass="20667">METEKLKESRATPTTPTPVVAKSGGKCIVIDVALRLLLLAACIVAVVVMGTSKQTAMVPVPGVPGLTVPYPAKFSNSPAFIYFIVALSVAGLYSVITLITSLSFISKPNIPAKIFLILAVHDVLILGIVAAATGTAGGVAYVGLKGNSHVNWGKICNVYDKFCRYLGTSIFFSLFAAVLLVVLVILNALSLYKRIP</sequence>
<keyword evidence="4 8" id="KW-1003">Cell membrane</keyword>
<name>A0AAW1KTE8_SAPOF</name>
<dbReference type="PANTHER" id="PTHR36488">
    <property type="entry name" value="CASP-LIKE PROTEIN 1U1"/>
    <property type="match status" value="1"/>
</dbReference>
<evidence type="ECO:0000256" key="2">
    <source>
        <dbReference type="ARBA" id="ARBA00007651"/>
    </source>
</evidence>
<dbReference type="PANTHER" id="PTHR36488:SF8">
    <property type="entry name" value="CASP-LIKE PROTEIN 1U1"/>
    <property type="match status" value="1"/>
</dbReference>
<gene>
    <name evidence="10" type="ORF">RND81_05G156100</name>
</gene>
<comment type="caution">
    <text evidence="10">The sequence shown here is derived from an EMBL/GenBank/DDBJ whole genome shotgun (WGS) entry which is preliminary data.</text>
</comment>
<dbReference type="Proteomes" id="UP001443914">
    <property type="component" value="Unassembled WGS sequence"/>
</dbReference>